<dbReference type="SMART" id="SM00732">
    <property type="entry name" value="YqgFc"/>
    <property type="match status" value="1"/>
</dbReference>
<protein>
    <recommendedName>
        <fullName evidence="5">Putative pre-16S rRNA nuclease</fullName>
        <ecNumber evidence="5">3.1.-.-</ecNumber>
    </recommendedName>
</protein>
<evidence type="ECO:0000256" key="4">
    <source>
        <dbReference type="ARBA" id="ARBA00022801"/>
    </source>
</evidence>
<dbReference type="InterPro" id="IPR012337">
    <property type="entry name" value="RNaseH-like_sf"/>
</dbReference>
<evidence type="ECO:0000313" key="8">
    <source>
        <dbReference type="Proteomes" id="UP000032233"/>
    </source>
</evidence>
<dbReference type="Proteomes" id="UP000032233">
    <property type="component" value="Unassembled WGS sequence"/>
</dbReference>
<evidence type="ECO:0000256" key="5">
    <source>
        <dbReference type="HAMAP-Rule" id="MF_00651"/>
    </source>
</evidence>
<dbReference type="Pfam" id="PF03652">
    <property type="entry name" value="RuvX"/>
    <property type="match status" value="1"/>
</dbReference>
<dbReference type="GO" id="GO:0005829">
    <property type="term" value="C:cytosol"/>
    <property type="evidence" value="ECO:0007669"/>
    <property type="project" value="TreeGrafter"/>
</dbReference>
<reference evidence="7 8" key="1">
    <citation type="submission" date="2013-11" db="EMBL/GenBank/DDBJ databases">
        <title>Metagenomic analysis of a methanogenic consortium involved in long chain n-alkane degradation.</title>
        <authorList>
            <person name="Davidova I.A."/>
            <person name="Callaghan A.V."/>
            <person name="Wawrik B."/>
            <person name="Pruitt S."/>
            <person name="Marks C."/>
            <person name="Duncan K.E."/>
            <person name="Suflita J.M."/>
        </authorList>
    </citation>
    <scope>NUCLEOTIDE SEQUENCE [LARGE SCALE GENOMIC DNA]</scope>
    <source>
        <strain evidence="7 8">SPR</strain>
    </source>
</reference>
<dbReference type="Gene3D" id="3.30.420.140">
    <property type="entry name" value="YqgF/RNase H-like domain"/>
    <property type="match status" value="1"/>
</dbReference>
<dbReference type="EC" id="3.1.-.-" evidence="5"/>
<dbReference type="FunCoup" id="A0A0D2HZA5">
    <property type="interactions" value="339"/>
</dbReference>
<evidence type="ECO:0000259" key="6">
    <source>
        <dbReference type="SMART" id="SM00732"/>
    </source>
</evidence>
<dbReference type="OrthoDB" id="9796140at2"/>
<comment type="subcellular location">
    <subcellularLocation>
        <location evidence="5">Cytoplasm</location>
    </subcellularLocation>
</comment>
<evidence type="ECO:0000256" key="3">
    <source>
        <dbReference type="ARBA" id="ARBA00022722"/>
    </source>
</evidence>
<comment type="similarity">
    <text evidence="5">Belongs to the YqgF HJR family.</text>
</comment>
<dbReference type="AlphaFoldDB" id="A0A0D2HZA5"/>
<dbReference type="PANTHER" id="PTHR33317">
    <property type="entry name" value="POLYNUCLEOTIDYL TRANSFERASE, RIBONUCLEASE H-LIKE SUPERFAMILY PROTEIN"/>
    <property type="match status" value="1"/>
</dbReference>
<dbReference type="GO" id="GO:0016788">
    <property type="term" value="F:hydrolase activity, acting on ester bonds"/>
    <property type="evidence" value="ECO:0007669"/>
    <property type="project" value="UniProtKB-UniRule"/>
</dbReference>
<organism evidence="7 8">
    <name type="scientific">Dethiosulfatarculus sandiegensis</name>
    <dbReference type="NCBI Taxonomy" id="1429043"/>
    <lineage>
        <taxon>Bacteria</taxon>
        <taxon>Pseudomonadati</taxon>
        <taxon>Thermodesulfobacteriota</taxon>
        <taxon>Desulfarculia</taxon>
        <taxon>Desulfarculales</taxon>
        <taxon>Desulfarculaceae</taxon>
        <taxon>Dethiosulfatarculus</taxon>
    </lineage>
</organism>
<keyword evidence="3 5" id="KW-0540">Nuclease</keyword>
<dbReference type="NCBIfam" id="TIGR00250">
    <property type="entry name" value="RNAse_H_YqgF"/>
    <property type="match status" value="1"/>
</dbReference>
<dbReference type="PANTHER" id="PTHR33317:SF4">
    <property type="entry name" value="POLYNUCLEOTIDYL TRANSFERASE, RIBONUCLEASE H-LIKE SUPERFAMILY PROTEIN"/>
    <property type="match status" value="1"/>
</dbReference>
<dbReference type="InterPro" id="IPR006641">
    <property type="entry name" value="YqgF/RNaseH-like_dom"/>
</dbReference>
<dbReference type="SUPFAM" id="SSF53098">
    <property type="entry name" value="Ribonuclease H-like"/>
    <property type="match status" value="1"/>
</dbReference>
<dbReference type="STRING" id="1429043.X474_02490"/>
<sequence length="146" mass="16414">MPLQTKTRILALDYGKSRIGVAISDETASIALPLCVLPQINRDKDLKAIRGLILEHEVALIVMGLPKRSESELGPAAEHIMRFGKRLERFCGLPLEFIDEFETTVEAEQVLLEADVSRQKRRQAVDKLAAQVILKRYLDAHKEPEA</sequence>
<evidence type="ECO:0000256" key="1">
    <source>
        <dbReference type="ARBA" id="ARBA00022490"/>
    </source>
</evidence>
<proteinExistence type="inferred from homology"/>
<dbReference type="InterPro" id="IPR005227">
    <property type="entry name" value="YqgF"/>
</dbReference>
<keyword evidence="8" id="KW-1185">Reference proteome</keyword>
<comment type="function">
    <text evidence="5">Could be a nuclease involved in processing of the 5'-end of pre-16S rRNA.</text>
</comment>
<dbReference type="CDD" id="cd16964">
    <property type="entry name" value="YqgF"/>
    <property type="match status" value="1"/>
</dbReference>
<dbReference type="EMBL" id="AZAC01000002">
    <property type="protein sequence ID" value="KIX15583.1"/>
    <property type="molecule type" value="Genomic_DNA"/>
</dbReference>
<comment type="caution">
    <text evidence="7">The sequence shown here is derived from an EMBL/GenBank/DDBJ whole genome shotgun (WGS) entry which is preliminary data.</text>
</comment>
<feature type="domain" description="YqgF/RNase H-like" evidence="6">
    <location>
        <begin position="7"/>
        <end position="107"/>
    </location>
</feature>
<accession>A0A0D2HZA5</accession>
<dbReference type="InParanoid" id="A0A0D2HZA5"/>
<dbReference type="GO" id="GO:0004518">
    <property type="term" value="F:nuclease activity"/>
    <property type="evidence" value="ECO:0007669"/>
    <property type="project" value="UniProtKB-KW"/>
</dbReference>
<name>A0A0D2HZA5_9BACT</name>
<evidence type="ECO:0000313" key="7">
    <source>
        <dbReference type="EMBL" id="KIX15583.1"/>
    </source>
</evidence>
<dbReference type="HAMAP" id="MF_00651">
    <property type="entry name" value="Nuclease_YqgF"/>
    <property type="match status" value="1"/>
</dbReference>
<dbReference type="RefSeq" id="WP_044346489.1">
    <property type="nucleotide sequence ID" value="NZ_AZAC01000002.1"/>
</dbReference>
<keyword evidence="4 5" id="KW-0378">Hydrolase</keyword>
<dbReference type="InterPro" id="IPR037027">
    <property type="entry name" value="YqgF/RNaseH-like_dom_sf"/>
</dbReference>
<keyword evidence="1 5" id="KW-0963">Cytoplasm</keyword>
<dbReference type="GO" id="GO:0000967">
    <property type="term" value="P:rRNA 5'-end processing"/>
    <property type="evidence" value="ECO:0007669"/>
    <property type="project" value="UniProtKB-UniRule"/>
</dbReference>
<keyword evidence="2 5" id="KW-0690">Ribosome biogenesis</keyword>
<gene>
    <name evidence="7" type="ORF">X474_02490</name>
</gene>
<evidence type="ECO:0000256" key="2">
    <source>
        <dbReference type="ARBA" id="ARBA00022517"/>
    </source>
</evidence>